<evidence type="ECO:0000256" key="7">
    <source>
        <dbReference type="RuleBase" id="RU363032"/>
    </source>
</evidence>
<dbReference type="CDD" id="cd06261">
    <property type="entry name" value="TM_PBP2"/>
    <property type="match status" value="1"/>
</dbReference>
<evidence type="ECO:0000256" key="3">
    <source>
        <dbReference type="ARBA" id="ARBA00022475"/>
    </source>
</evidence>
<dbReference type="PANTHER" id="PTHR43744">
    <property type="entry name" value="ABC TRANSPORTER PERMEASE PROTEIN MG189-RELATED-RELATED"/>
    <property type="match status" value="1"/>
</dbReference>
<feature type="domain" description="ABC transmembrane type-1" evidence="8">
    <location>
        <begin position="72"/>
        <end position="261"/>
    </location>
</feature>
<comment type="subcellular location">
    <subcellularLocation>
        <location evidence="1 7">Cell membrane</location>
        <topology evidence="1 7">Multi-pass membrane protein</topology>
    </subcellularLocation>
</comment>
<dbReference type="PROSITE" id="PS50928">
    <property type="entry name" value="ABC_TM1"/>
    <property type="match status" value="1"/>
</dbReference>
<keyword evidence="6 7" id="KW-0472">Membrane</keyword>
<dbReference type="PANTHER" id="PTHR43744:SF12">
    <property type="entry name" value="ABC TRANSPORTER PERMEASE PROTEIN MG189-RELATED"/>
    <property type="match status" value="1"/>
</dbReference>
<dbReference type="GO" id="GO:0005886">
    <property type="term" value="C:plasma membrane"/>
    <property type="evidence" value="ECO:0007669"/>
    <property type="project" value="UniProtKB-SubCell"/>
</dbReference>
<proteinExistence type="inferred from homology"/>
<evidence type="ECO:0000256" key="5">
    <source>
        <dbReference type="ARBA" id="ARBA00022989"/>
    </source>
</evidence>
<dbReference type="Pfam" id="PF00528">
    <property type="entry name" value="BPD_transp_1"/>
    <property type="match status" value="1"/>
</dbReference>
<name>A0A9D2QZ19_9FIRM</name>
<comment type="caution">
    <text evidence="9">The sequence shown here is derived from an EMBL/GenBank/DDBJ whole genome shotgun (WGS) entry which is preliminary data.</text>
</comment>
<evidence type="ECO:0000313" key="10">
    <source>
        <dbReference type="Proteomes" id="UP000823851"/>
    </source>
</evidence>
<keyword evidence="3" id="KW-1003">Cell membrane</keyword>
<dbReference type="Gene3D" id="1.10.3720.10">
    <property type="entry name" value="MetI-like"/>
    <property type="match status" value="1"/>
</dbReference>
<keyword evidence="2 7" id="KW-0813">Transport</keyword>
<dbReference type="Proteomes" id="UP000823851">
    <property type="component" value="Unassembled WGS sequence"/>
</dbReference>
<accession>A0A9D2QZ19</accession>
<evidence type="ECO:0000256" key="4">
    <source>
        <dbReference type="ARBA" id="ARBA00022692"/>
    </source>
</evidence>
<feature type="transmembrane region" description="Helical" evidence="7">
    <location>
        <begin position="12"/>
        <end position="33"/>
    </location>
</feature>
<organism evidence="9 10">
    <name type="scientific">Candidatus Eisenbergiella stercorigallinarum</name>
    <dbReference type="NCBI Taxonomy" id="2838557"/>
    <lineage>
        <taxon>Bacteria</taxon>
        <taxon>Bacillati</taxon>
        <taxon>Bacillota</taxon>
        <taxon>Clostridia</taxon>
        <taxon>Lachnospirales</taxon>
        <taxon>Lachnospiraceae</taxon>
        <taxon>Eisenbergiella</taxon>
    </lineage>
</organism>
<dbReference type="InterPro" id="IPR000515">
    <property type="entry name" value="MetI-like"/>
</dbReference>
<evidence type="ECO:0000259" key="8">
    <source>
        <dbReference type="PROSITE" id="PS50928"/>
    </source>
</evidence>
<dbReference type="AlphaFoldDB" id="A0A9D2QZ19"/>
<feature type="transmembrane region" description="Helical" evidence="7">
    <location>
        <begin position="76"/>
        <end position="96"/>
    </location>
</feature>
<gene>
    <name evidence="9" type="ORF">H9912_10425</name>
</gene>
<dbReference type="InterPro" id="IPR035906">
    <property type="entry name" value="MetI-like_sf"/>
</dbReference>
<sequence length="276" mass="31706">MKLKKKYIFEALRVLFCMLLLVIIVFPFLWLVLSTFKVPRDIIKWPPTIWPREWTIENYITVWDRIPLATYFKNTIIYSAFTATLATLLDSFAGYAFARLKFRGRDKIFNLVLLTMMVPFQIIMIPLYLELNMIGILNTYVGLILPHIATAYGIFFMKSFYITLPQSLEEAARIDGMNEISIFWKIMFPLTKPAFITYFIFNITGCWNDLLYPLMMTSSADMRTLSAGLALFVGEGVRENGPAFAAALLSMLPLLVAYCFGQEYFVEGIAVSGMKE</sequence>
<keyword evidence="5 7" id="KW-1133">Transmembrane helix</keyword>
<feature type="transmembrane region" description="Helical" evidence="7">
    <location>
        <begin position="140"/>
        <end position="161"/>
    </location>
</feature>
<dbReference type="GO" id="GO:0055085">
    <property type="term" value="P:transmembrane transport"/>
    <property type="evidence" value="ECO:0007669"/>
    <property type="project" value="InterPro"/>
</dbReference>
<evidence type="ECO:0000256" key="1">
    <source>
        <dbReference type="ARBA" id="ARBA00004651"/>
    </source>
</evidence>
<feature type="transmembrane region" description="Helical" evidence="7">
    <location>
        <begin position="108"/>
        <end position="128"/>
    </location>
</feature>
<dbReference type="SUPFAM" id="SSF161098">
    <property type="entry name" value="MetI-like"/>
    <property type="match status" value="1"/>
</dbReference>
<reference evidence="9" key="2">
    <citation type="submission" date="2021-04" db="EMBL/GenBank/DDBJ databases">
        <authorList>
            <person name="Gilroy R."/>
        </authorList>
    </citation>
    <scope>NUCLEOTIDE SEQUENCE</scope>
    <source>
        <strain evidence="9">ChiHjej8B7-25341</strain>
    </source>
</reference>
<feature type="transmembrane region" description="Helical" evidence="7">
    <location>
        <begin position="241"/>
        <end position="260"/>
    </location>
</feature>
<comment type="similarity">
    <text evidence="7">Belongs to the binding-protein-dependent transport system permease family.</text>
</comment>
<reference evidence="9" key="1">
    <citation type="journal article" date="2021" name="PeerJ">
        <title>Extensive microbial diversity within the chicken gut microbiome revealed by metagenomics and culture.</title>
        <authorList>
            <person name="Gilroy R."/>
            <person name="Ravi A."/>
            <person name="Getino M."/>
            <person name="Pursley I."/>
            <person name="Horton D.L."/>
            <person name="Alikhan N.F."/>
            <person name="Baker D."/>
            <person name="Gharbi K."/>
            <person name="Hall N."/>
            <person name="Watson M."/>
            <person name="Adriaenssens E.M."/>
            <person name="Foster-Nyarko E."/>
            <person name="Jarju S."/>
            <person name="Secka A."/>
            <person name="Antonio M."/>
            <person name="Oren A."/>
            <person name="Chaudhuri R.R."/>
            <person name="La Ragione R."/>
            <person name="Hildebrand F."/>
            <person name="Pallen M.J."/>
        </authorList>
    </citation>
    <scope>NUCLEOTIDE SEQUENCE</scope>
    <source>
        <strain evidence="9">ChiHjej8B7-25341</strain>
    </source>
</reference>
<evidence type="ECO:0000256" key="6">
    <source>
        <dbReference type="ARBA" id="ARBA00023136"/>
    </source>
</evidence>
<protein>
    <submittedName>
        <fullName evidence="9">Carbohydrate ABC transporter permease</fullName>
    </submittedName>
</protein>
<evidence type="ECO:0000313" key="9">
    <source>
        <dbReference type="EMBL" id="HJD32340.1"/>
    </source>
</evidence>
<evidence type="ECO:0000256" key="2">
    <source>
        <dbReference type="ARBA" id="ARBA00022448"/>
    </source>
</evidence>
<keyword evidence="4 7" id="KW-0812">Transmembrane</keyword>
<dbReference type="EMBL" id="DWUW01000296">
    <property type="protein sequence ID" value="HJD32340.1"/>
    <property type="molecule type" value="Genomic_DNA"/>
</dbReference>